<evidence type="ECO:0000313" key="2">
    <source>
        <dbReference type="Proteomes" id="UP000692954"/>
    </source>
</evidence>
<reference evidence="1" key="1">
    <citation type="submission" date="2021-01" db="EMBL/GenBank/DDBJ databases">
        <authorList>
            <consortium name="Genoscope - CEA"/>
            <person name="William W."/>
        </authorList>
    </citation>
    <scope>NUCLEOTIDE SEQUENCE</scope>
</reference>
<sequence length="248" mass="29481">MEIFAIKERYSKQLITQIQPSSQKSINNLLHQLFQNRKRNQLIHLIIYVDNYNYHNLNSKNLSKELFDKGYELKKKFNKVLIIYMGNKYDETIQMRQNNRQQIGACLLPQYQLQKMLLSLGWTRLQLLTLSILIAYLRKIDLIIIILLGQCLRILNQYEEAIIIWLDKAFAIKSKHMNSLFDKCQCLRLLKKCKESLDQALSINPQHTFSLQIKGNVYMKTLSSYIQEINKIIKKLLFIMRNHKDQSK</sequence>
<accession>A0A8S1RQA2</accession>
<evidence type="ECO:0008006" key="3">
    <source>
        <dbReference type="Google" id="ProtNLM"/>
    </source>
</evidence>
<organism evidence="1 2">
    <name type="scientific">Paramecium sonneborni</name>
    <dbReference type="NCBI Taxonomy" id="65129"/>
    <lineage>
        <taxon>Eukaryota</taxon>
        <taxon>Sar</taxon>
        <taxon>Alveolata</taxon>
        <taxon>Ciliophora</taxon>
        <taxon>Intramacronucleata</taxon>
        <taxon>Oligohymenophorea</taxon>
        <taxon>Peniculida</taxon>
        <taxon>Parameciidae</taxon>
        <taxon>Paramecium</taxon>
    </lineage>
</organism>
<protein>
    <recommendedName>
        <fullName evidence="3">Tetratricopeptide repeat protein</fullName>
    </recommendedName>
</protein>
<proteinExistence type="predicted"/>
<dbReference type="AlphaFoldDB" id="A0A8S1RQA2"/>
<gene>
    <name evidence="1" type="ORF">PSON_ATCC_30995.1.T3500001</name>
</gene>
<name>A0A8S1RQA2_9CILI</name>
<dbReference type="Proteomes" id="UP000692954">
    <property type="component" value="Unassembled WGS sequence"/>
</dbReference>
<keyword evidence="2" id="KW-1185">Reference proteome</keyword>
<comment type="caution">
    <text evidence="1">The sequence shown here is derived from an EMBL/GenBank/DDBJ whole genome shotgun (WGS) entry which is preliminary data.</text>
</comment>
<evidence type="ECO:0000313" key="1">
    <source>
        <dbReference type="EMBL" id="CAD8130961.1"/>
    </source>
</evidence>
<dbReference type="EMBL" id="CAJJDN010000350">
    <property type="protein sequence ID" value="CAD8130961.1"/>
    <property type="molecule type" value="Genomic_DNA"/>
</dbReference>